<evidence type="ECO:0000313" key="3">
    <source>
        <dbReference type="Proteomes" id="UP001156141"/>
    </source>
</evidence>
<accession>A0ABS9REW4</accession>
<dbReference type="RefSeq" id="WP_240571824.1">
    <property type="nucleotide sequence ID" value="NZ_CP136709.1"/>
</dbReference>
<evidence type="ECO:0000256" key="1">
    <source>
        <dbReference type="SAM" id="Phobius"/>
    </source>
</evidence>
<keyword evidence="3" id="KW-1185">Reference proteome</keyword>
<dbReference type="Proteomes" id="UP001156141">
    <property type="component" value="Unassembled WGS sequence"/>
</dbReference>
<dbReference type="EMBL" id="JAKVQD010000001">
    <property type="protein sequence ID" value="MCH4551484.1"/>
    <property type="molecule type" value="Genomic_DNA"/>
</dbReference>
<keyword evidence="1" id="KW-0812">Transmembrane</keyword>
<comment type="caution">
    <text evidence="2">The sequence shown here is derived from an EMBL/GenBank/DDBJ whole genome shotgun (WGS) entry which is preliminary data.</text>
</comment>
<name>A0ABS9REW4_9FLAO</name>
<keyword evidence="1" id="KW-1133">Transmembrane helix</keyword>
<feature type="transmembrane region" description="Helical" evidence="1">
    <location>
        <begin position="38"/>
        <end position="60"/>
    </location>
</feature>
<sequence>MKVVQNIYRQHTFSDKGQNVLIHPISLSVYNKKKRIKLYWILVTIVLLLNVRALGIYIMVFKK</sequence>
<keyword evidence="1" id="KW-0472">Membrane</keyword>
<reference evidence="2" key="1">
    <citation type="submission" date="2022-02" db="EMBL/GenBank/DDBJ databases">
        <title>Aestuariibaculum sp., a marine bacterium isolated from sediment in Guangxi.</title>
        <authorList>
            <person name="Ying J."/>
        </authorList>
    </citation>
    <scope>NUCLEOTIDE SEQUENCE</scope>
    <source>
        <strain evidence="2">L182</strain>
    </source>
</reference>
<evidence type="ECO:0000313" key="2">
    <source>
        <dbReference type="EMBL" id="MCH4551484.1"/>
    </source>
</evidence>
<protein>
    <submittedName>
        <fullName evidence="2">Uncharacterized protein</fullName>
    </submittedName>
</protein>
<gene>
    <name evidence="2" type="ORF">MKW35_02545</name>
</gene>
<proteinExistence type="predicted"/>
<organism evidence="2 3">
    <name type="scientific">Aestuariibaculum lutulentum</name>
    <dbReference type="NCBI Taxonomy" id="2920935"/>
    <lineage>
        <taxon>Bacteria</taxon>
        <taxon>Pseudomonadati</taxon>
        <taxon>Bacteroidota</taxon>
        <taxon>Flavobacteriia</taxon>
        <taxon>Flavobacteriales</taxon>
        <taxon>Flavobacteriaceae</taxon>
    </lineage>
</organism>